<dbReference type="Proteomes" id="UP001162483">
    <property type="component" value="Unassembled WGS sequence"/>
</dbReference>
<name>A0ABN9GKU3_9NEOB</name>
<reference evidence="1" key="1">
    <citation type="submission" date="2023-05" db="EMBL/GenBank/DDBJ databases">
        <authorList>
            <person name="Stuckert A."/>
        </authorList>
    </citation>
    <scope>NUCLEOTIDE SEQUENCE</scope>
</reference>
<organism evidence="1 2">
    <name type="scientific">Staurois parvus</name>
    <dbReference type="NCBI Taxonomy" id="386267"/>
    <lineage>
        <taxon>Eukaryota</taxon>
        <taxon>Metazoa</taxon>
        <taxon>Chordata</taxon>
        <taxon>Craniata</taxon>
        <taxon>Vertebrata</taxon>
        <taxon>Euteleostomi</taxon>
        <taxon>Amphibia</taxon>
        <taxon>Batrachia</taxon>
        <taxon>Anura</taxon>
        <taxon>Neobatrachia</taxon>
        <taxon>Ranoidea</taxon>
        <taxon>Ranidae</taxon>
        <taxon>Staurois</taxon>
    </lineage>
</organism>
<evidence type="ECO:0000313" key="1">
    <source>
        <dbReference type="EMBL" id="CAI9609935.1"/>
    </source>
</evidence>
<accession>A0ABN9GKU3</accession>
<keyword evidence="2" id="KW-1185">Reference proteome</keyword>
<gene>
    <name evidence="1" type="ORF">SPARVUS_LOCUS14331091</name>
</gene>
<comment type="caution">
    <text evidence="1">The sequence shown here is derived from an EMBL/GenBank/DDBJ whole genome shotgun (WGS) entry which is preliminary data.</text>
</comment>
<dbReference type="EMBL" id="CATNWA010018865">
    <property type="protein sequence ID" value="CAI9609935.1"/>
    <property type="molecule type" value="Genomic_DNA"/>
</dbReference>
<sequence length="54" mass="6015">MRIHTGERSHTRVPSAGNVLTANRLLANTKLSTRGTSPIPVPCAENVFRRNRIF</sequence>
<evidence type="ECO:0000313" key="2">
    <source>
        <dbReference type="Proteomes" id="UP001162483"/>
    </source>
</evidence>
<protein>
    <submittedName>
        <fullName evidence="1">Uncharacterized protein</fullName>
    </submittedName>
</protein>
<proteinExistence type="predicted"/>